<evidence type="ECO:0000256" key="4">
    <source>
        <dbReference type="ARBA" id="ARBA00022692"/>
    </source>
</evidence>
<dbReference type="NCBIfam" id="NF001843">
    <property type="entry name" value="PRK00567.1-4"/>
    <property type="match status" value="1"/>
</dbReference>
<organism evidence="10 11">
    <name type="scientific">Chloracidobacterium validum</name>
    <dbReference type="NCBI Taxonomy" id="2821543"/>
    <lineage>
        <taxon>Bacteria</taxon>
        <taxon>Pseudomonadati</taxon>
        <taxon>Acidobacteriota</taxon>
        <taxon>Terriglobia</taxon>
        <taxon>Terriglobales</taxon>
        <taxon>Acidobacteriaceae</taxon>
        <taxon>Chloracidobacterium</taxon>
    </lineage>
</organism>
<evidence type="ECO:0000313" key="10">
    <source>
        <dbReference type="EMBL" id="QUW03962.1"/>
    </source>
</evidence>
<dbReference type="Gene3D" id="1.10.1200.120">
    <property type="entry name" value="Large-conductance mechanosensitive channel, MscL, domain 1"/>
    <property type="match status" value="1"/>
</dbReference>
<dbReference type="PANTHER" id="PTHR30266:SF2">
    <property type="entry name" value="LARGE-CONDUCTANCE MECHANOSENSITIVE CHANNEL"/>
    <property type="match status" value="1"/>
</dbReference>
<proteinExistence type="inferred from homology"/>
<evidence type="ECO:0000256" key="2">
    <source>
        <dbReference type="ARBA" id="ARBA00022448"/>
    </source>
</evidence>
<gene>
    <name evidence="9 10" type="primary">mscL</name>
    <name evidence="10" type="ORF">J8C06_06755</name>
</gene>
<dbReference type="HAMAP" id="MF_00115">
    <property type="entry name" value="MscL"/>
    <property type="match status" value="1"/>
</dbReference>
<accession>A0ABX8BC33</accession>
<dbReference type="SUPFAM" id="SSF81330">
    <property type="entry name" value="Gated mechanosensitive channel"/>
    <property type="match status" value="1"/>
</dbReference>
<evidence type="ECO:0000256" key="7">
    <source>
        <dbReference type="ARBA" id="ARBA00023136"/>
    </source>
</evidence>
<keyword evidence="2 9" id="KW-0813">Transport</keyword>
<dbReference type="NCBIfam" id="TIGR00220">
    <property type="entry name" value="mscL"/>
    <property type="match status" value="1"/>
</dbReference>
<keyword evidence="6 9" id="KW-0406">Ion transport</keyword>
<evidence type="ECO:0000313" key="11">
    <source>
        <dbReference type="Proteomes" id="UP000676506"/>
    </source>
</evidence>
<evidence type="ECO:0000256" key="6">
    <source>
        <dbReference type="ARBA" id="ARBA00023065"/>
    </source>
</evidence>
<dbReference type="InterPro" id="IPR001185">
    <property type="entry name" value="MS_channel"/>
</dbReference>
<evidence type="ECO:0000256" key="5">
    <source>
        <dbReference type="ARBA" id="ARBA00022989"/>
    </source>
</evidence>
<dbReference type="InterPro" id="IPR037673">
    <property type="entry name" value="MSC/AndL"/>
</dbReference>
<dbReference type="Proteomes" id="UP000676506">
    <property type="component" value="Chromosome 1"/>
</dbReference>
<comment type="subunit">
    <text evidence="9">Homopentamer.</text>
</comment>
<dbReference type="InterPro" id="IPR036019">
    <property type="entry name" value="MscL_channel"/>
</dbReference>
<dbReference type="Pfam" id="PF01741">
    <property type="entry name" value="MscL"/>
    <property type="match status" value="1"/>
</dbReference>
<keyword evidence="3 9" id="KW-1003">Cell membrane</keyword>
<evidence type="ECO:0000256" key="8">
    <source>
        <dbReference type="ARBA" id="ARBA00023303"/>
    </source>
</evidence>
<sequence length="129" mass="14030">MLQEFKDFVARGSVIDLAVGVIIGGAFGKIVASFVEDIIMPPVGLLTSGVNFTEAKLVLKEAAKAGDPVIAVKYGNFIQVVIQFVIVAAVVFLMVKTINRLRRPEPTAPPPEPTNEEKLLTEIRDLLKR</sequence>
<comment type="function">
    <text evidence="9">Channel that opens in response to stretch forces in the membrane lipid bilayer. May participate in the regulation of osmotic pressure changes within the cell.</text>
</comment>
<dbReference type="EMBL" id="CP072648">
    <property type="protein sequence ID" value="QUW03962.1"/>
    <property type="molecule type" value="Genomic_DNA"/>
</dbReference>
<feature type="transmembrane region" description="Helical" evidence="9">
    <location>
        <begin position="77"/>
        <end position="95"/>
    </location>
</feature>
<keyword evidence="5 9" id="KW-1133">Transmembrane helix</keyword>
<keyword evidence="7 9" id="KW-0472">Membrane</keyword>
<evidence type="ECO:0000256" key="1">
    <source>
        <dbReference type="ARBA" id="ARBA00004141"/>
    </source>
</evidence>
<name>A0ABX8BC33_9BACT</name>
<comment type="subcellular location">
    <subcellularLocation>
        <location evidence="9">Cell membrane</location>
        <topology evidence="9">Multi-pass membrane protein</topology>
    </subcellularLocation>
    <subcellularLocation>
        <location evidence="1">Membrane</location>
        <topology evidence="1">Multi-pass membrane protein</topology>
    </subcellularLocation>
</comment>
<keyword evidence="4 9" id="KW-0812">Transmembrane</keyword>
<feature type="transmembrane region" description="Helical" evidence="9">
    <location>
        <begin position="12"/>
        <end position="35"/>
    </location>
</feature>
<keyword evidence="8 9" id="KW-0407">Ion channel</keyword>
<dbReference type="PANTHER" id="PTHR30266">
    <property type="entry name" value="MECHANOSENSITIVE CHANNEL MSCL"/>
    <property type="match status" value="1"/>
</dbReference>
<reference evidence="10 11" key="1">
    <citation type="submission" date="2021-03" db="EMBL/GenBank/DDBJ databases">
        <title>Genomic and phenotypic characterization of Chloracidobacterium isolates provides evidence for multiple species.</title>
        <authorList>
            <person name="Saini M.K."/>
            <person name="Costas A.M.G."/>
            <person name="Tank M."/>
            <person name="Bryant D.A."/>
        </authorList>
    </citation>
    <scope>NUCLEOTIDE SEQUENCE [LARGE SCALE GENOMIC DNA]</scope>
    <source>
        <strain evidence="10 11">BV2-C</strain>
    </source>
</reference>
<comment type="similarity">
    <text evidence="9">Belongs to the MscL family.</text>
</comment>
<evidence type="ECO:0000256" key="9">
    <source>
        <dbReference type="HAMAP-Rule" id="MF_00115"/>
    </source>
</evidence>
<protein>
    <recommendedName>
        <fullName evidence="9">Large-conductance mechanosensitive channel</fullName>
    </recommendedName>
</protein>
<dbReference type="PRINTS" id="PR01264">
    <property type="entry name" value="MECHCHANNEL"/>
</dbReference>
<evidence type="ECO:0000256" key="3">
    <source>
        <dbReference type="ARBA" id="ARBA00022475"/>
    </source>
</evidence>
<keyword evidence="11" id="KW-1185">Reference proteome</keyword>